<protein>
    <submittedName>
        <fullName evidence="3">T9SS type A sorting domain-containing protein</fullName>
    </submittedName>
</protein>
<accession>A0ABW3I5M0</accession>
<evidence type="ECO:0000259" key="2">
    <source>
        <dbReference type="Pfam" id="PF18962"/>
    </source>
</evidence>
<feature type="domain" description="Secretion system C-terminal sorting" evidence="2">
    <location>
        <begin position="263"/>
        <end position="337"/>
    </location>
</feature>
<reference evidence="4" key="1">
    <citation type="journal article" date="2019" name="Int. J. Syst. Evol. Microbiol.">
        <title>The Global Catalogue of Microorganisms (GCM) 10K type strain sequencing project: providing services to taxonomists for standard genome sequencing and annotation.</title>
        <authorList>
            <consortium name="The Broad Institute Genomics Platform"/>
            <consortium name="The Broad Institute Genome Sequencing Center for Infectious Disease"/>
            <person name="Wu L."/>
            <person name="Ma J."/>
        </authorList>
    </citation>
    <scope>NUCLEOTIDE SEQUENCE [LARGE SCALE GENOMIC DNA]</scope>
    <source>
        <strain evidence="4">CCUG 62114</strain>
    </source>
</reference>
<evidence type="ECO:0000256" key="1">
    <source>
        <dbReference type="ARBA" id="ARBA00022729"/>
    </source>
</evidence>
<dbReference type="NCBIfam" id="TIGR04183">
    <property type="entry name" value="Por_Secre_tail"/>
    <property type="match status" value="1"/>
</dbReference>
<dbReference type="Pfam" id="PF18962">
    <property type="entry name" value="Por_Secre_tail"/>
    <property type="match status" value="1"/>
</dbReference>
<dbReference type="InterPro" id="IPR026444">
    <property type="entry name" value="Secre_tail"/>
</dbReference>
<gene>
    <name evidence="3" type="ORF">ACFQ1O_14295</name>
</gene>
<keyword evidence="1" id="KW-0732">Signal</keyword>
<dbReference type="RefSeq" id="WP_377717223.1">
    <property type="nucleotide sequence ID" value="NZ_JBHTJM010000011.1"/>
</dbReference>
<sequence length="338" mass="36461">MIRKLLFTGAFLIGSYATFGQTELWSESFEDDGVGAGRYTVSSQFMRTDSDDDYFGRVDAQTLIYQDGNTPSGFPINVNAVGNYMGANGSFYIAAEDTDNTTGTIIGTADGLDEKIVTFTGIDISGGTTLTFTGLFARGETDACGVSTYDDTDYIRVYCQVDGGADNLIMQFAPDLECNIPADVTNEPLHHDIDMDGDGGDGPVLTNTLTEFSASIPDGSTANIRLEIHMDAASEEIAFDYLRIMATNPLSVSNESLEKGVQVYPNPSNGLIKIKKANGIELTTLEVYNLLGDKVQRINLTNMDTIKTLDLTNLASGIYITKIQDVSGAILTKKIVIE</sequence>
<evidence type="ECO:0000313" key="3">
    <source>
        <dbReference type="EMBL" id="MFD0965184.1"/>
    </source>
</evidence>
<comment type="caution">
    <text evidence="3">The sequence shown here is derived from an EMBL/GenBank/DDBJ whole genome shotgun (WGS) entry which is preliminary data.</text>
</comment>
<organism evidence="3 4">
    <name type="scientific">Pseudofulvibacter geojedonensis</name>
    <dbReference type="NCBI Taxonomy" id="1123758"/>
    <lineage>
        <taxon>Bacteria</taxon>
        <taxon>Pseudomonadati</taxon>
        <taxon>Bacteroidota</taxon>
        <taxon>Flavobacteriia</taxon>
        <taxon>Flavobacteriales</taxon>
        <taxon>Flavobacteriaceae</taxon>
        <taxon>Pseudofulvibacter</taxon>
    </lineage>
</organism>
<name>A0ABW3I5M0_9FLAO</name>
<evidence type="ECO:0000313" key="4">
    <source>
        <dbReference type="Proteomes" id="UP001596997"/>
    </source>
</evidence>
<proteinExistence type="predicted"/>
<dbReference type="Proteomes" id="UP001596997">
    <property type="component" value="Unassembled WGS sequence"/>
</dbReference>
<keyword evidence="4" id="KW-1185">Reference proteome</keyword>
<dbReference type="EMBL" id="JBHTJM010000011">
    <property type="protein sequence ID" value="MFD0965184.1"/>
    <property type="molecule type" value="Genomic_DNA"/>
</dbReference>